<sequence length="334" mass="36040">MSRRLLITGATGGLGMALAREALLRGHEVRATGRSHAAGEVLTALGAEFIAADLTHPQTDLAQFVAGMDSIVHAAALSASWGPKKAFERHNVTMTEQLLNAAAQSGALRFVLVSSPSIFAAYRDRLLIDEQSQPAKPPLNHYARTKLAAERLVLAPRRDALHCCAIRPRALVGPGDRVILPKLAELAGRSRVPLPRGGRALIELTDLRDAAWAICEAEARTPQLAGQAINISGGQPVTVHDVAYRLARALGKSPRFISLPVGLARTMAVLQEQWGMLTRAEHEPMLTRYKLATLAYSQTFDLAPARHLLGYQPRFDAMATLLAQAQQLALQEAS</sequence>
<dbReference type="Gene3D" id="3.40.50.720">
    <property type="entry name" value="NAD(P)-binding Rossmann-like Domain"/>
    <property type="match status" value="1"/>
</dbReference>
<dbReference type="InterPro" id="IPR051783">
    <property type="entry name" value="NAD(P)-dependent_oxidoreduct"/>
</dbReference>
<dbReference type="RefSeq" id="WP_192538047.1">
    <property type="nucleotide sequence ID" value="NZ_JABUZA010000018.1"/>
</dbReference>
<reference evidence="2 3" key="1">
    <citation type="submission" date="2020-07" db="EMBL/GenBank/DDBJ databases">
        <title>Halophilic bacteria isolated from french cheeses.</title>
        <authorList>
            <person name="Kothe C.I."/>
            <person name="Farah-Kraiem B."/>
            <person name="Renault P."/>
            <person name="Dridi B."/>
        </authorList>
    </citation>
    <scope>NUCLEOTIDE SEQUENCE [LARGE SCALE GENOMIC DNA]</scope>
    <source>
        <strain evidence="2 3">FME20</strain>
    </source>
</reference>
<comment type="caution">
    <text evidence="2">The sequence shown here is derived from an EMBL/GenBank/DDBJ whole genome shotgun (WGS) entry which is preliminary data.</text>
</comment>
<dbReference type="SUPFAM" id="SSF51735">
    <property type="entry name" value="NAD(P)-binding Rossmann-fold domains"/>
    <property type="match status" value="1"/>
</dbReference>
<dbReference type="PANTHER" id="PTHR48079:SF6">
    <property type="entry name" value="NAD(P)-BINDING DOMAIN-CONTAINING PROTEIN-RELATED"/>
    <property type="match status" value="1"/>
</dbReference>
<dbReference type="EMBL" id="RRZB01000017">
    <property type="protein sequence ID" value="MBE0463528.1"/>
    <property type="molecule type" value="Genomic_DNA"/>
</dbReference>
<dbReference type="InterPro" id="IPR036291">
    <property type="entry name" value="NAD(P)-bd_dom_sf"/>
</dbReference>
<keyword evidence="3" id="KW-1185">Reference proteome</keyword>
<evidence type="ECO:0000259" key="1">
    <source>
        <dbReference type="Pfam" id="PF01370"/>
    </source>
</evidence>
<evidence type="ECO:0000313" key="2">
    <source>
        <dbReference type="EMBL" id="MBE0463528.1"/>
    </source>
</evidence>
<gene>
    <name evidence="2" type="ORF">EI547_08670</name>
</gene>
<protein>
    <submittedName>
        <fullName evidence="2">NAD-dependent epimerase/dehydratase family protein</fullName>
    </submittedName>
</protein>
<dbReference type="Pfam" id="PF01370">
    <property type="entry name" value="Epimerase"/>
    <property type="match status" value="1"/>
</dbReference>
<dbReference type="PANTHER" id="PTHR48079">
    <property type="entry name" value="PROTEIN YEEZ"/>
    <property type="match status" value="1"/>
</dbReference>
<organism evidence="2 3">
    <name type="scientific">Halomonas colorata</name>
    <dbReference type="NCBI Taxonomy" id="2742615"/>
    <lineage>
        <taxon>Bacteria</taxon>
        <taxon>Pseudomonadati</taxon>
        <taxon>Pseudomonadota</taxon>
        <taxon>Gammaproteobacteria</taxon>
        <taxon>Oceanospirillales</taxon>
        <taxon>Halomonadaceae</taxon>
        <taxon>Halomonas</taxon>
    </lineage>
</organism>
<evidence type="ECO:0000313" key="3">
    <source>
        <dbReference type="Proteomes" id="UP001645038"/>
    </source>
</evidence>
<name>A0ABR9FY01_9GAMM</name>
<dbReference type="Proteomes" id="UP001645038">
    <property type="component" value="Unassembled WGS sequence"/>
</dbReference>
<accession>A0ABR9FY01</accession>
<dbReference type="InterPro" id="IPR001509">
    <property type="entry name" value="Epimerase_deHydtase"/>
</dbReference>
<feature type="domain" description="NAD-dependent epimerase/dehydratase" evidence="1">
    <location>
        <begin position="6"/>
        <end position="231"/>
    </location>
</feature>
<proteinExistence type="predicted"/>